<keyword evidence="2 4" id="KW-0012">Acyltransferase</keyword>
<accession>A0A748LJ19</accession>
<comment type="caution">
    <text evidence="4">The sequence shown here is derived from an EMBL/GenBank/DDBJ whole genome shotgun (WGS) entry which is preliminary data.</text>
</comment>
<gene>
    <name evidence="4" type="primary">phnO</name>
    <name evidence="4" type="ORF">G8A63_002114</name>
</gene>
<dbReference type="Pfam" id="PF00583">
    <property type="entry name" value="Acetyltransf_1"/>
    <property type="match status" value="1"/>
</dbReference>
<dbReference type="EC" id="2.3.1.-" evidence="4"/>
<dbReference type="InterPro" id="IPR050832">
    <property type="entry name" value="Bact_Acetyltransf"/>
</dbReference>
<dbReference type="InterPro" id="IPR000182">
    <property type="entry name" value="GNAT_dom"/>
</dbReference>
<dbReference type="PANTHER" id="PTHR43877:SF2">
    <property type="entry name" value="AMINOALKYLPHOSPHONATE N-ACETYLTRANSFERASE-RELATED"/>
    <property type="match status" value="1"/>
</dbReference>
<evidence type="ECO:0000256" key="2">
    <source>
        <dbReference type="ARBA" id="ARBA00023315"/>
    </source>
</evidence>
<dbReference type="CDD" id="cd04301">
    <property type="entry name" value="NAT_SF"/>
    <property type="match status" value="1"/>
</dbReference>
<evidence type="ECO:0000259" key="3">
    <source>
        <dbReference type="PROSITE" id="PS51186"/>
    </source>
</evidence>
<evidence type="ECO:0000256" key="1">
    <source>
        <dbReference type="ARBA" id="ARBA00022679"/>
    </source>
</evidence>
<dbReference type="Gene3D" id="3.40.630.30">
    <property type="match status" value="1"/>
</dbReference>
<dbReference type="GO" id="GO:0016747">
    <property type="term" value="F:acyltransferase activity, transferring groups other than amino-acyl groups"/>
    <property type="evidence" value="ECO:0007669"/>
    <property type="project" value="InterPro"/>
</dbReference>
<dbReference type="AlphaFoldDB" id="A0A748LJ19"/>
<dbReference type="InterPro" id="IPR016181">
    <property type="entry name" value="Acyl_CoA_acyltransferase"/>
</dbReference>
<dbReference type="NCBIfam" id="NF007530">
    <property type="entry name" value="PRK10146.1"/>
    <property type="match status" value="1"/>
</dbReference>
<dbReference type="PROSITE" id="PS51186">
    <property type="entry name" value="GNAT"/>
    <property type="match status" value="1"/>
</dbReference>
<organism evidence="4">
    <name type="scientific">Salmonella enterica</name>
    <name type="common">Salmonella choleraesuis</name>
    <dbReference type="NCBI Taxonomy" id="28901"/>
    <lineage>
        <taxon>Bacteria</taxon>
        <taxon>Pseudomonadati</taxon>
        <taxon>Pseudomonadota</taxon>
        <taxon>Gammaproteobacteria</taxon>
        <taxon>Enterobacterales</taxon>
        <taxon>Enterobacteriaceae</taxon>
        <taxon>Salmonella</taxon>
    </lineage>
</organism>
<protein>
    <submittedName>
        <fullName evidence="4">Aminoalkylphosphonate N-acetyltransferase</fullName>
        <ecNumber evidence="4">2.3.1.-</ecNumber>
    </submittedName>
</protein>
<sequence length="154" mass="17949">MILMKRREDIMPVCELRHATTEDTDSVYALICELLKNELDYQAFRDGFAANLLDPNVHYRLALRNGEVVSMISLHMQFHLHHANWIGEIQELVVLPPMRGQKIGSQLLAWAEEEARQAGAELTELSTNIKRRDAHRFYLREGYKQSHFRFTKAL</sequence>
<dbReference type="SUPFAM" id="SSF55729">
    <property type="entry name" value="Acyl-CoA N-acyltransferases (Nat)"/>
    <property type="match status" value="1"/>
</dbReference>
<name>A0A748LJ19_SALER</name>
<proteinExistence type="predicted"/>
<dbReference type="PANTHER" id="PTHR43877">
    <property type="entry name" value="AMINOALKYLPHOSPHONATE N-ACETYLTRANSFERASE-RELATED-RELATED"/>
    <property type="match status" value="1"/>
</dbReference>
<evidence type="ECO:0000313" key="4">
    <source>
        <dbReference type="EMBL" id="HAF5179302.1"/>
    </source>
</evidence>
<reference evidence="4" key="1">
    <citation type="journal article" date="2018" name="Genome Biol.">
        <title>SKESA: strategic k-mer extension for scrupulous assemblies.</title>
        <authorList>
            <person name="Souvorov A."/>
            <person name="Agarwala R."/>
            <person name="Lipman D.J."/>
        </authorList>
    </citation>
    <scope>NUCLEOTIDE SEQUENCE</scope>
    <source>
        <strain evidence="4">MA.BD-OM-2007-06-004935</strain>
    </source>
</reference>
<dbReference type="EMBL" id="DAAVLE010000003">
    <property type="protein sequence ID" value="HAF5179302.1"/>
    <property type="molecule type" value="Genomic_DNA"/>
</dbReference>
<feature type="domain" description="N-acetyltransferase" evidence="3">
    <location>
        <begin position="14"/>
        <end position="154"/>
    </location>
</feature>
<reference evidence="4" key="2">
    <citation type="submission" date="2020-02" db="EMBL/GenBank/DDBJ databases">
        <authorList>
            <consortium name="NCBI Pathogen Detection Project"/>
        </authorList>
    </citation>
    <scope>NUCLEOTIDE SEQUENCE</scope>
    <source>
        <strain evidence="4">MA.BD-OM-2007-06-004935</strain>
    </source>
</reference>
<keyword evidence="1 4" id="KW-0808">Transferase</keyword>